<dbReference type="RefSeq" id="WP_085466423.1">
    <property type="nucleotide sequence ID" value="NZ_FXBL01000004.1"/>
</dbReference>
<dbReference type="InterPro" id="IPR016181">
    <property type="entry name" value="Acyl_CoA_acyltransferase"/>
</dbReference>
<proteinExistence type="predicted"/>
<dbReference type="PANTHER" id="PTHR43877">
    <property type="entry name" value="AMINOALKYLPHOSPHONATE N-ACETYLTRANSFERASE-RELATED-RELATED"/>
    <property type="match status" value="1"/>
</dbReference>
<evidence type="ECO:0000313" key="4">
    <source>
        <dbReference type="EMBL" id="SMH53085.1"/>
    </source>
</evidence>
<gene>
    <name evidence="4" type="ORF">SAMN02982922_4765</name>
</gene>
<dbReference type="PANTHER" id="PTHR43877:SF2">
    <property type="entry name" value="AMINOALKYLPHOSPHONATE N-ACETYLTRANSFERASE-RELATED"/>
    <property type="match status" value="1"/>
</dbReference>
<dbReference type="EMBL" id="FXBL01000004">
    <property type="protein sequence ID" value="SMH53085.1"/>
    <property type="molecule type" value="Genomic_DNA"/>
</dbReference>
<evidence type="ECO:0000256" key="2">
    <source>
        <dbReference type="ARBA" id="ARBA00023315"/>
    </source>
</evidence>
<protein>
    <submittedName>
        <fullName evidence="4">Acetyltransferase (GNAT) family protein</fullName>
    </submittedName>
</protein>
<evidence type="ECO:0000259" key="3">
    <source>
        <dbReference type="PROSITE" id="PS51186"/>
    </source>
</evidence>
<dbReference type="Gene3D" id="3.40.630.30">
    <property type="match status" value="1"/>
</dbReference>
<evidence type="ECO:0000256" key="1">
    <source>
        <dbReference type="ARBA" id="ARBA00022679"/>
    </source>
</evidence>
<dbReference type="PROSITE" id="PS51186">
    <property type="entry name" value="GNAT"/>
    <property type="match status" value="1"/>
</dbReference>
<dbReference type="GO" id="GO:0016747">
    <property type="term" value="F:acyltransferase activity, transferring groups other than amino-acyl groups"/>
    <property type="evidence" value="ECO:0007669"/>
    <property type="project" value="InterPro"/>
</dbReference>
<keyword evidence="2" id="KW-0012">Acyltransferase</keyword>
<sequence length="159" mass="17497">MTILLRPYQPSDRAAMTALLLDLNRHENAISGESLVDAETAEIGAIEAEEILAEWDAAVVLAEIDGEPAGLLIWYVATGESYLAEKYRRYGKVDALVVAVKHRGKGVGKALLEEAERLTRERGLSRMMLHVIEGNDGAAEAYRKFGFRSHSTNMAKPLD</sequence>
<name>A0A1X7PPG4_9HYPH</name>
<dbReference type="InterPro" id="IPR050832">
    <property type="entry name" value="Bact_Acetyltransf"/>
</dbReference>
<dbReference type="AlphaFoldDB" id="A0A1X7PPG4"/>
<reference evidence="5" key="1">
    <citation type="submission" date="2017-04" db="EMBL/GenBank/DDBJ databases">
        <authorList>
            <person name="Varghese N."/>
            <person name="Submissions S."/>
        </authorList>
    </citation>
    <scope>NUCLEOTIDE SEQUENCE [LARGE SCALE GENOMIC DNA]</scope>
    <source>
        <strain evidence="5">B5P</strain>
    </source>
</reference>
<keyword evidence="1 4" id="KW-0808">Transferase</keyword>
<accession>A0A1X7PPG4</accession>
<dbReference type="InterPro" id="IPR000182">
    <property type="entry name" value="GNAT_dom"/>
</dbReference>
<dbReference type="OrthoDB" id="9794566at2"/>
<dbReference type="Proteomes" id="UP000193083">
    <property type="component" value="Unassembled WGS sequence"/>
</dbReference>
<evidence type="ECO:0000313" key="5">
    <source>
        <dbReference type="Proteomes" id="UP000193083"/>
    </source>
</evidence>
<dbReference type="SUPFAM" id="SSF55729">
    <property type="entry name" value="Acyl-CoA N-acyltransferases (Nat)"/>
    <property type="match status" value="1"/>
</dbReference>
<organism evidence="4 5">
    <name type="scientific">Mesorhizobium australicum</name>
    <dbReference type="NCBI Taxonomy" id="536018"/>
    <lineage>
        <taxon>Bacteria</taxon>
        <taxon>Pseudomonadati</taxon>
        <taxon>Pseudomonadota</taxon>
        <taxon>Alphaproteobacteria</taxon>
        <taxon>Hyphomicrobiales</taxon>
        <taxon>Phyllobacteriaceae</taxon>
        <taxon>Mesorhizobium</taxon>
    </lineage>
</organism>
<dbReference type="Pfam" id="PF00583">
    <property type="entry name" value="Acetyltransf_1"/>
    <property type="match status" value="1"/>
</dbReference>
<feature type="domain" description="N-acetyltransferase" evidence="3">
    <location>
        <begin position="3"/>
        <end position="159"/>
    </location>
</feature>
<keyword evidence="5" id="KW-1185">Reference proteome</keyword>
<dbReference type="CDD" id="cd04301">
    <property type="entry name" value="NAT_SF"/>
    <property type="match status" value="1"/>
</dbReference>